<reference evidence="2" key="1">
    <citation type="submission" date="2021-01" db="EMBL/GenBank/DDBJ databases">
        <authorList>
            <consortium name="Genoscope - CEA"/>
            <person name="William W."/>
        </authorList>
    </citation>
    <scope>NUCLEOTIDE SEQUENCE</scope>
</reference>
<proteinExistence type="predicted"/>
<feature type="region of interest" description="Disordered" evidence="1">
    <location>
        <begin position="28"/>
        <end position="56"/>
    </location>
</feature>
<dbReference type="Proteomes" id="UP001295469">
    <property type="component" value="Chromosome A06"/>
</dbReference>
<dbReference type="AlphaFoldDB" id="A0A816SNE3"/>
<feature type="compositionally biased region" description="Basic and acidic residues" evidence="1">
    <location>
        <begin position="28"/>
        <end position="42"/>
    </location>
</feature>
<dbReference type="EMBL" id="HG994360">
    <property type="protein sequence ID" value="CAF2085649.1"/>
    <property type="molecule type" value="Genomic_DNA"/>
</dbReference>
<organism evidence="2">
    <name type="scientific">Brassica napus</name>
    <name type="common">Rape</name>
    <dbReference type="NCBI Taxonomy" id="3708"/>
    <lineage>
        <taxon>Eukaryota</taxon>
        <taxon>Viridiplantae</taxon>
        <taxon>Streptophyta</taxon>
        <taxon>Embryophyta</taxon>
        <taxon>Tracheophyta</taxon>
        <taxon>Spermatophyta</taxon>
        <taxon>Magnoliopsida</taxon>
        <taxon>eudicotyledons</taxon>
        <taxon>Gunneridae</taxon>
        <taxon>Pentapetalae</taxon>
        <taxon>rosids</taxon>
        <taxon>malvids</taxon>
        <taxon>Brassicales</taxon>
        <taxon>Brassicaceae</taxon>
        <taxon>Brassiceae</taxon>
        <taxon>Brassica</taxon>
    </lineage>
</organism>
<name>A0A816SNE3_BRANA</name>
<evidence type="ECO:0000256" key="1">
    <source>
        <dbReference type="SAM" id="MobiDB-lite"/>
    </source>
</evidence>
<evidence type="ECO:0000313" key="2">
    <source>
        <dbReference type="EMBL" id="CAF2085649.1"/>
    </source>
</evidence>
<accession>A0A816SNE3</accession>
<sequence>MRGWHISRSQPKVCMTISDNRKTAGRFTRMERKQSRSRHLLEKNQTINPWSKSHKV</sequence>
<gene>
    <name evidence="2" type="ORF">DARMORV10_A06P21290.1</name>
</gene>
<feature type="compositionally biased region" description="Polar residues" evidence="1">
    <location>
        <begin position="43"/>
        <end position="56"/>
    </location>
</feature>
<protein>
    <submittedName>
        <fullName evidence="2">(rape) hypothetical protein</fullName>
    </submittedName>
</protein>